<evidence type="ECO:0000259" key="4">
    <source>
        <dbReference type="PROSITE" id="PS50932"/>
    </source>
</evidence>
<dbReference type="Proteomes" id="UP001241072">
    <property type="component" value="Unassembled WGS sequence"/>
</dbReference>
<dbReference type="Pfam" id="PF13377">
    <property type="entry name" value="Peripla_BP_3"/>
    <property type="match status" value="1"/>
</dbReference>
<keyword evidence="3" id="KW-0804">Transcription</keyword>
<dbReference type="InterPro" id="IPR010982">
    <property type="entry name" value="Lambda_DNA-bd_dom_sf"/>
</dbReference>
<dbReference type="PANTHER" id="PTHR30146:SF109">
    <property type="entry name" value="HTH-TYPE TRANSCRIPTIONAL REGULATOR GALS"/>
    <property type="match status" value="1"/>
</dbReference>
<feature type="domain" description="HTH lacI-type" evidence="4">
    <location>
        <begin position="6"/>
        <end position="60"/>
    </location>
</feature>
<accession>A0ABT9BSW4</accession>
<proteinExistence type="predicted"/>
<dbReference type="CDD" id="cd06267">
    <property type="entry name" value="PBP1_LacI_sugar_binding-like"/>
    <property type="match status" value="1"/>
</dbReference>
<dbReference type="InterPro" id="IPR000843">
    <property type="entry name" value="HTH_LacI"/>
</dbReference>
<evidence type="ECO:0000256" key="2">
    <source>
        <dbReference type="ARBA" id="ARBA00023125"/>
    </source>
</evidence>
<dbReference type="SUPFAM" id="SSF47413">
    <property type="entry name" value="lambda repressor-like DNA-binding domains"/>
    <property type="match status" value="1"/>
</dbReference>
<keyword evidence="6" id="KW-1185">Reference proteome</keyword>
<dbReference type="CDD" id="cd01392">
    <property type="entry name" value="HTH_LacI"/>
    <property type="match status" value="1"/>
</dbReference>
<dbReference type="PROSITE" id="PS50932">
    <property type="entry name" value="HTH_LACI_2"/>
    <property type="match status" value="1"/>
</dbReference>
<dbReference type="SUPFAM" id="SSF53822">
    <property type="entry name" value="Periplasmic binding protein-like I"/>
    <property type="match status" value="1"/>
</dbReference>
<dbReference type="InterPro" id="IPR046335">
    <property type="entry name" value="LacI/GalR-like_sensor"/>
</dbReference>
<name>A0ABT9BSW4_9MICO</name>
<sequence>MTTTRPRLSEVAALAGVSEKTVSNVINNYPHVTPRTREKVERALSQLKYRVNLSARSLASGRTGFIALAVPGLSNPYFATLAGHVIQAAAAQQWTVLIEQTDGDRNPESEVVGGSTSYLVDGIVLHPESLTSADLAARADSTPLVLLGEKPLNHVADRVVADNVAAAADLARHLLDGGRNRIATIGLDPHSELMASGLRSEGVRTALAEAGRQLDPDLSIGVGSYQRADGAAAMARLLALPEPPDAVICFNDVLAMGALSQLNRSRIAVPEQIAIAGFDDIEEAPFAAPSLTTIKWDTKRIAEEAVRLLAERHGSSEALPQREIVVGYELVVRESTAPVR</sequence>
<dbReference type="Pfam" id="PF00356">
    <property type="entry name" value="LacI"/>
    <property type="match status" value="1"/>
</dbReference>
<organism evidence="5 6">
    <name type="scientific">Antiquaquibacter soli</name>
    <dbReference type="NCBI Taxonomy" id="3064523"/>
    <lineage>
        <taxon>Bacteria</taxon>
        <taxon>Bacillati</taxon>
        <taxon>Actinomycetota</taxon>
        <taxon>Actinomycetes</taxon>
        <taxon>Micrococcales</taxon>
        <taxon>Microbacteriaceae</taxon>
        <taxon>Antiquaquibacter</taxon>
    </lineage>
</organism>
<keyword evidence="1" id="KW-0805">Transcription regulation</keyword>
<dbReference type="InterPro" id="IPR028082">
    <property type="entry name" value="Peripla_BP_I"/>
</dbReference>
<gene>
    <name evidence="5" type="ORF">Q5716_09375</name>
</gene>
<comment type="caution">
    <text evidence="5">The sequence shown here is derived from an EMBL/GenBank/DDBJ whole genome shotgun (WGS) entry which is preliminary data.</text>
</comment>
<reference evidence="5 6" key="1">
    <citation type="submission" date="2023-07" db="EMBL/GenBank/DDBJ databases">
        <title>Protaetiibacter sp. nov WY-16 isolated from soil.</title>
        <authorList>
            <person name="Liu B."/>
            <person name="Wan Y."/>
        </authorList>
    </citation>
    <scope>NUCLEOTIDE SEQUENCE [LARGE SCALE GENOMIC DNA]</scope>
    <source>
        <strain evidence="5 6">WY-16</strain>
    </source>
</reference>
<evidence type="ECO:0000313" key="6">
    <source>
        <dbReference type="Proteomes" id="UP001241072"/>
    </source>
</evidence>
<dbReference type="Gene3D" id="3.40.50.2300">
    <property type="match status" value="2"/>
</dbReference>
<dbReference type="EMBL" id="JAUQUB010000001">
    <property type="protein sequence ID" value="MDO7882432.1"/>
    <property type="molecule type" value="Genomic_DNA"/>
</dbReference>
<protein>
    <submittedName>
        <fullName evidence="5">LacI family DNA-binding transcriptional regulator</fullName>
    </submittedName>
</protein>
<dbReference type="Gene3D" id="1.10.260.40">
    <property type="entry name" value="lambda repressor-like DNA-binding domains"/>
    <property type="match status" value="1"/>
</dbReference>
<dbReference type="PROSITE" id="PS00356">
    <property type="entry name" value="HTH_LACI_1"/>
    <property type="match status" value="1"/>
</dbReference>
<evidence type="ECO:0000256" key="1">
    <source>
        <dbReference type="ARBA" id="ARBA00023015"/>
    </source>
</evidence>
<dbReference type="RefSeq" id="WP_305002808.1">
    <property type="nucleotide sequence ID" value="NZ_JAUQUB010000001.1"/>
</dbReference>
<keyword evidence="2 5" id="KW-0238">DNA-binding</keyword>
<dbReference type="GO" id="GO:0003677">
    <property type="term" value="F:DNA binding"/>
    <property type="evidence" value="ECO:0007669"/>
    <property type="project" value="UniProtKB-KW"/>
</dbReference>
<dbReference type="SMART" id="SM00354">
    <property type="entry name" value="HTH_LACI"/>
    <property type="match status" value="1"/>
</dbReference>
<evidence type="ECO:0000256" key="3">
    <source>
        <dbReference type="ARBA" id="ARBA00023163"/>
    </source>
</evidence>
<dbReference type="PANTHER" id="PTHR30146">
    <property type="entry name" value="LACI-RELATED TRANSCRIPTIONAL REPRESSOR"/>
    <property type="match status" value="1"/>
</dbReference>
<evidence type="ECO:0000313" key="5">
    <source>
        <dbReference type="EMBL" id="MDO7882432.1"/>
    </source>
</evidence>